<dbReference type="CDD" id="cd20268">
    <property type="entry name" value="Complex1_LYR_SDHAF1_LYRM8"/>
    <property type="match status" value="1"/>
</dbReference>
<keyword evidence="7" id="KW-1185">Reference proteome</keyword>
<comment type="subcellular location">
    <subcellularLocation>
        <location evidence="1">Mitochondrion matrix</location>
    </subcellularLocation>
</comment>
<dbReference type="InterPro" id="IPR045295">
    <property type="entry name" value="Complex1_LYR_SDHAF1_LYRM8"/>
</dbReference>
<feature type="domain" description="Complex 1 LYR protein" evidence="5">
    <location>
        <begin position="14"/>
        <end position="74"/>
    </location>
</feature>
<name>A0A2P6PAS5_ROSCH</name>
<proteinExistence type="inferred from homology"/>
<dbReference type="Pfam" id="PF05347">
    <property type="entry name" value="Complex1_LYR"/>
    <property type="match status" value="1"/>
</dbReference>
<dbReference type="Proteomes" id="UP000238479">
    <property type="component" value="Chromosome 7"/>
</dbReference>
<dbReference type="PANTHER" id="PTHR13675">
    <property type="entry name" value="LYR MOTIF-CONTAINING PROTEIN 2"/>
    <property type="match status" value="1"/>
</dbReference>
<evidence type="ECO:0000313" key="6">
    <source>
        <dbReference type="EMBL" id="PRQ19030.1"/>
    </source>
</evidence>
<evidence type="ECO:0000256" key="4">
    <source>
        <dbReference type="ARBA" id="ARBA00025715"/>
    </source>
</evidence>
<sequence length="147" mass="16690">MGASSGPRLSGMQRQVLSLYRGFLRAARLKSAEDQHKIESLVSNEFRHNAKNVDRKNFLYIEYLVRRGRKQLDQLKSPDTVGLSALNVSFSQTKRPTHLGDFIDSPTPVFSFFCISYCCLDNKGIFSILSDLIHTDTESLNTCAERR</sequence>
<dbReference type="STRING" id="74649.A0A2P6PAS5"/>
<evidence type="ECO:0000313" key="7">
    <source>
        <dbReference type="Proteomes" id="UP000238479"/>
    </source>
</evidence>
<dbReference type="GO" id="GO:0034553">
    <property type="term" value="P:mitochondrial respiratory chain complex II assembly"/>
    <property type="evidence" value="ECO:0007669"/>
    <property type="project" value="InterPro"/>
</dbReference>
<dbReference type="GO" id="GO:0005759">
    <property type="term" value="C:mitochondrial matrix"/>
    <property type="evidence" value="ECO:0007669"/>
    <property type="project" value="UniProtKB-SubCell"/>
</dbReference>
<keyword evidence="3" id="KW-0143">Chaperone</keyword>
<dbReference type="AlphaFoldDB" id="A0A2P6PAS5"/>
<dbReference type="Gramene" id="PRQ19030">
    <property type="protein sequence ID" value="PRQ19030"/>
    <property type="gene ID" value="RchiOBHm_Chr7g0212661"/>
</dbReference>
<evidence type="ECO:0000256" key="2">
    <source>
        <dbReference type="ARBA" id="ARBA00023128"/>
    </source>
</evidence>
<accession>A0A2P6PAS5</accession>
<keyword evidence="2" id="KW-0496">Mitochondrion</keyword>
<evidence type="ECO:0000259" key="5">
    <source>
        <dbReference type="Pfam" id="PF05347"/>
    </source>
</evidence>
<organism evidence="6 7">
    <name type="scientific">Rosa chinensis</name>
    <name type="common">China rose</name>
    <dbReference type="NCBI Taxonomy" id="74649"/>
    <lineage>
        <taxon>Eukaryota</taxon>
        <taxon>Viridiplantae</taxon>
        <taxon>Streptophyta</taxon>
        <taxon>Embryophyta</taxon>
        <taxon>Tracheophyta</taxon>
        <taxon>Spermatophyta</taxon>
        <taxon>Magnoliopsida</taxon>
        <taxon>eudicotyledons</taxon>
        <taxon>Gunneridae</taxon>
        <taxon>Pentapetalae</taxon>
        <taxon>rosids</taxon>
        <taxon>fabids</taxon>
        <taxon>Rosales</taxon>
        <taxon>Rosaceae</taxon>
        <taxon>Rosoideae</taxon>
        <taxon>Rosoideae incertae sedis</taxon>
        <taxon>Rosa</taxon>
    </lineage>
</organism>
<comment type="caution">
    <text evidence="6">The sequence shown here is derived from an EMBL/GenBank/DDBJ whole genome shotgun (WGS) entry which is preliminary data.</text>
</comment>
<comment type="similarity">
    <text evidence="4">Belongs to the complex I LYR family. SDHAF1 subfamily.</text>
</comment>
<reference evidence="6 7" key="1">
    <citation type="journal article" date="2018" name="Nat. Genet.">
        <title>The Rosa genome provides new insights in the design of modern roses.</title>
        <authorList>
            <person name="Bendahmane M."/>
        </authorList>
    </citation>
    <scope>NUCLEOTIDE SEQUENCE [LARGE SCALE GENOMIC DNA]</scope>
    <source>
        <strain evidence="7">cv. Old Blush</strain>
    </source>
</reference>
<dbReference type="InterPro" id="IPR008011">
    <property type="entry name" value="Complex1_LYR_dom"/>
</dbReference>
<dbReference type="PANTHER" id="PTHR13675:SF1">
    <property type="entry name" value="SUCCINATE DEHYDROGENASE ASSEMBLY FACTOR 1, MITOCHONDRIAL"/>
    <property type="match status" value="1"/>
</dbReference>
<evidence type="ECO:0000256" key="3">
    <source>
        <dbReference type="ARBA" id="ARBA00023186"/>
    </source>
</evidence>
<dbReference type="EMBL" id="PDCK01000045">
    <property type="protein sequence ID" value="PRQ19030.1"/>
    <property type="molecule type" value="Genomic_DNA"/>
</dbReference>
<protein>
    <submittedName>
        <fullName evidence="6">Putative complex 1 LYR protein</fullName>
    </submittedName>
</protein>
<gene>
    <name evidence="6" type="ORF">RchiOBHm_Chr7g0212661</name>
</gene>
<evidence type="ECO:0000256" key="1">
    <source>
        <dbReference type="ARBA" id="ARBA00004305"/>
    </source>
</evidence>